<dbReference type="InterPro" id="IPR029052">
    <property type="entry name" value="Metallo-depent_PP-like"/>
</dbReference>
<dbReference type="InterPro" id="IPR045473">
    <property type="entry name" value="ASM_C"/>
</dbReference>
<protein>
    <recommendedName>
        <fullName evidence="3">Sphingomyelin phosphodiesterase C-terminal domain-containing protein</fullName>
    </recommendedName>
</protein>
<dbReference type="AlphaFoldDB" id="A0A4Y9ZZ92"/>
<dbReference type="Proteomes" id="UP000298061">
    <property type="component" value="Unassembled WGS sequence"/>
</dbReference>
<name>A0A4Y9ZZ92_9AGAM</name>
<keyword evidence="5" id="KW-1185">Reference proteome</keyword>
<organism evidence="4 5">
    <name type="scientific">Hericium alpestre</name>
    <dbReference type="NCBI Taxonomy" id="135208"/>
    <lineage>
        <taxon>Eukaryota</taxon>
        <taxon>Fungi</taxon>
        <taxon>Dikarya</taxon>
        <taxon>Basidiomycota</taxon>
        <taxon>Agaricomycotina</taxon>
        <taxon>Agaricomycetes</taxon>
        <taxon>Russulales</taxon>
        <taxon>Hericiaceae</taxon>
        <taxon>Hericium</taxon>
    </lineage>
</organism>
<gene>
    <name evidence="4" type="ORF">EWM64_g3841</name>
</gene>
<comment type="caution">
    <text evidence="4">The sequence shown here is derived from an EMBL/GenBank/DDBJ whole genome shotgun (WGS) entry which is preliminary data.</text>
</comment>
<proteinExistence type="predicted"/>
<reference evidence="4 5" key="1">
    <citation type="submission" date="2019-02" db="EMBL/GenBank/DDBJ databases">
        <title>Genome sequencing of the rare red list fungi Hericium alpestre (H. flagellum).</title>
        <authorList>
            <person name="Buettner E."/>
            <person name="Kellner H."/>
        </authorList>
    </citation>
    <scope>NUCLEOTIDE SEQUENCE [LARGE SCALE GENOMIC DNA]</scope>
    <source>
        <strain evidence="4 5">DSM 108284</strain>
    </source>
</reference>
<feature type="domain" description="Sphingomyelin phosphodiesterase C-terminal" evidence="3">
    <location>
        <begin position="145"/>
        <end position="272"/>
    </location>
</feature>
<keyword evidence="1" id="KW-0378">Hydrolase</keyword>
<dbReference type="SUPFAM" id="SSF56300">
    <property type="entry name" value="Metallo-dependent phosphatases"/>
    <property type="match status" value="2"/>
</dbReference>
<dbReference type="GO" id="GO:0008081">
    <property type="term" value="F:phosphoric diester hydrolase activity"/>
    <property type="evidence" value="ECO:0007669"/>
    <property type="project" value="TreeGrafter"/>
</dbReference>
<evidence type="ECO:0000313" key="4">
    <source>
        <dbReference type="EMBL" id="TFY80172.1"/>
    </source>
</evidence>
<evidence type="ECO:0000256" key="2">
    <source>
        <dbReference type="ARBA" id="ARBA00023180"/>
    </source>
</evidence>
<keyword evidence="2" id="KW-0325">Glycoprotein</keyword>
<dbReference type="GO" id="GO:0005615">
    <property type="term" value="C:extracellular space"/>
    <property type="evidence" value="ECO:0007669"/>
    <property type="project" value="TreeGrafter"/>
</dbReference>
<evidence type="ECO:0000259" key="3">
    <source>
        <dbReference type="Pfam" id="PF19272"/>
    </source>
</evidence>
<dbReference type="OrthoDB" id="282973at2759"/>
<dbReference type="Pfam" id="PF19272">
    <property type="entry name" value="ASMase_C"/>
    <property type="match status" value="1"/>
</dbReference>
<dbReference type="PANTHER" id="PTHR10340">
    <property type="entry name" value="SPHINGOMYELIN PHOSPHODIESTERASE"/>
    <property type="match status" value="1"/>
</dbReference>
<evidence type="ECO:0000256" key="1">
    <source>
        <dbReference type="ARBA" id="ARBA00022801"/>
    </source>
</evidence>
<evidence type="ECO:0000313" key="5">
    <source>
        <dbReference type="Proteomes" id="UP000298061"/>
    </source>
</evidence>
<dbReference type="PANTHER" id="PTHR10340:SF34">
    <property type="entry name" value="SPHINGOMYELIN PHOSPHODIESTERASE"/>
    <property type="match status" value="1"/>
</dbReference>
<dbReference type="STRING" id="135208.A0A4Y9ZZ92"/>
<accession>A0A4Y9ZZ92</accession>
<sequence>MAAKEVHGESGSYSVQVPDTNLRILSVNTQYWYKQNLWLYDRDEQIADPNGLFAFMVDQFQIAEDASQRVWIIGHIPSGKADFAHDQSNYYDQIVQRYNNTIAAQFFGHSHKARSRHVVDQFEIAYSDWDNRNADTADSIIFIGPALTPSSGNPAFKLYDVDPDTYEVMDAKVFMANISNPSFQQKPTWELLYSARDSYGPLVRSLGPTDSLNASFWHQLTEVFNKNDTAFQLWNARQSRDVAVSPCIGACKTTTICDMQSARSQSNCVRSTRQVDFPFPCFADIDFVLREHVCFFAASERRFVKTVCYLPQTTTMLVFVTLLLAHTLLVRASLQDDIISAFNNATDCTSCRASVLPALPALAREGDGAFAKTMTSICQTLHIHDDDICAGEMQLTLWRMISVNSLSTEPLRQFSVKRYSVYARKYADQTGPVTEPAGPYGNHGCDSPSTLADSLVQAVNTIGAKASFSIFTGDIVEGATWLVTKGFVQPRLYFAVSSSEWFGSEVSLDLAAWDFQMAQGIHIPVYPAIGTLLSLMLITIKVMTIIYFTETSVDSVSINSFSRNITKTSGNPQWVFDIQSALWESSIGLAAAKQTHDISGSYAVQVPGTNLRILSMNTQYCLWLYDRDEQVADANGLFAFMVEQLQIAEDAGQRVWIIGHIPSGKADFAHDPMPELLRPDRAEDQFEIAYSDWEHRNADTADSILFIGPALTPTSGNPAFKLYDVDPDTYEVMNIKVFMSTNNSIPVSPNKLK</sequence>
<dbReference type="EMBL" id="SFCI01000380">
    <property type="protein sequence ID" value="TFY80172.1"/>
    <property type="molecule type" value="Genomic_DNA"/>
</dbReference>